<accession>A0A9W7WP10</accession>
<reference evidence="1" key="1">
    <citation type="submission" date="2021-02" db="EMBL/GenBank/DDBJ databases">
        <title>Comparative genomics reveals that relaxation of natural selection precedes convergent phenotypic evolution of cavefish.</title>
        <authorList>
            <person name="Peng Z."/>
        </authorList>
    </citation>
    <scope>NUCLEOTIDE SEQUENCE</scope>
    <source>
        <tissue evidence="1">Muscle</tissue>
    </source>
</reference>
<evidence type="ECO:0000313" key="1">
    <source>
        <dbReference type="EMBL" id="KAI7805697.1"/>
    </source>
</evidence>
<evidence type="ECO:0000313" key="2">
    <source>
        <dbReference type="Proteomes" id="UP001059041"/>
    </source>
</evidence>
<gene>
    <name evidence="1" type="ORF">IRJ41_017232</name>
</gene>
<keyword evidence="2" id="KW-1185">Reference proteome</keyword>
<dbReference type="AlphaFoldDB" id="A0A9W7WP10"/>
<proteinExistence type="predicted"/>
<organism evidence="1 2">
    <name type="scientific">Triplophysa rosa</name>
    <name type="common">Cave loach</name>
    <dbReference type="NCBI Taxonomy" id="992332"/>
    <lineage>
        <taxon>Eukaryota</taxon>
        <taxon>Metazoa</taxon>
        <taxon>Chordata</taxon>
        <taxon>Craniata</taxon>
        <taxon>Vertebrata</taxon>
        <taxon>Euteleostomi</taxon>
        <taxon>Actinopterygii</taxon>
        <taxon>Neopterygii</taxon>
        <taxon>Teleostei</taxon>
        <taxon>Ostariophysi</taxon>
        <taxon>Cypriniformes</taxon>
        <taxon>Nemacheilidae</taxon>
        <taxon>Triplophysa</taxon>
    </lineage>
</organism>
<dbReference type="Proteomes" id="UP001059041">
    <property type="component" value="Linkage Group LG9"/>
</dbReference>
<comment type="caution">
    <text evidence="1">The sequence shown here is derived from an EMBL/GenBank/DDBJ whole genome shotgun (WGS) entry which is preliminary data.</text>
</comment>
<name>A0A9W7WP10_TRIRA</name>
<dbReference type="EMBL" id="JAFHDT010000009">
    <property type="protein sequence ID" value="KAI7805697.1"/>
    <property type="molecule type" value="Genomic_DNA"/>
</dbReference>
<protein>
    <submittedName>
        <fullName evidence="1">Uncharacterized protein</fullName>
    </submittedName>
</protein>
<sequence>MPQCLSTLPASLRLIATPTRRGSGCYQKRSHPVNPQSFNLGHPTCTSLRLPSVHRSIHPPLHTDVTQMGQHYTKGRHCVKQIKGDPFTPPKKKS</sequence>